<keyword evidence="1" id="KW-1133">Transmembrane helix</keyword>
<name>A0A397UJA5_9GLOM</name>
<proteinExistence type="predicted"/>
<gene>
    <name evidence="2" type="ORF">C2G38_434112</name>
</gene>
<organism evidence="2 3">
    <name type="scientific">Gigaspora rosea</name>
    <dbReference type="NCBI Taxonomy" id="44941"/>
    <lineage>
        <taxon>Eukaryota</taxon>
        <taxon>Fungi</taxon>
        <taxon>Fungi incertae sedis</taxon>
        <taxon>Mucoromycota</taxon>
        <taxon>Glomeromycotina</taxon>
        <taxon>Glomeromycetes</taxon>
        <taxon>Diversisporales</taxon>
        <taxon>Gigasporaceae</taxon>
        <taxon>Gigaspora</taxon>
    </lineage>
</organism>
<keyword evidence="3" id="KW-1185">Reference proteome</keyword>
<dbReference type="EMBL" id="QKWP01001661">
    <property type="protein sequence ID" value="RIB07413.1"/>
    <property type="molecule type" value="Genomic_DNA"/>
</dbReference>
<reference evidence="2 3" key="1">
    <citation type="submission" date="2018-06" db="EMBL/GenBank/DDBJ databases">
        <title>Comparative genomics reveals the genomic features of Rhizophagus irregularis, R. cerebriforme, R. diaphanum and Gigaspora rosea, and their symbiotic lifestyle signature.</title>
        <authorList>
            <person name="Morin E."/>
            <person name="San Clemente H."/>
            <person name="Chen E.C.H."/>
            <person name="De La Providencia I."/>
            <person name="Hainaut M."/>
            <person name="Kuo A."/>
            <person name="Kohler A."/>
            <person name="Murat C."/>
            <person name="Tang N."/>
            <person name="Roy S."/>
            <person name="Loubradou J."/>
            <person name="Henrissat B."/>
            <person name="Grigoriev I.V."/>
            <person name="Corradi N."/>
            <person name="Roux C."/>
            <person name="Martin F.M."/>
        </authorList>
    </citation>
    <scope>NUCLEOTIDE SEQUENCE [LARGE SCALE GENOMIC DNA]</scope>
    <source>
        <strain evidence="2 3">DAOM 194757</strain>
    </source>
</reference>
<feature type="transmembrane region" description="Helical" evidence="1">
    <location>
        <begin position="12"/>
        <end position="36"/>
    </location>
</feature>
<comment type="caution">
    <text evidence="2">The sequence shown here is derived from an EMBL/GenBank/DDBJ whole genome shotgun (WGS) entry which is preliminary data.</text>
</comment>
<dbReference type="AlphaFoldDB" id="A0A397UJA5"/>
<sequence length="63" mass="7753">MFFPRWFLVSRIFLFVLRLLKITFLKFIFYFIIVFLDFRFFSFARCLSVGSECPVSFFLLFVI</sequence>
<evidence type="ECO:0000313" key="3">
    <source>
        <dbReference type="Proteomes" id="UP000266673"/>
    </source>
</evidence>
<keyword evidence="1" id="KW-0472">Membrane</keyword>
<evidence type="ECO:0000256" key="1">
    <source>
        <dbReference type="SAM" id="Phobius"/>
    </source>
</evidence>
<keyword evidence="1" id="KW-0812">Transmembrane</keyword>
<accession>A0A397UJA5</accession>
<protein>
    <submittedName>
        <fullName evidence="2">Uncharacterized protein</fullName>
    </submittedName>
</protein>
<dbReference type="Proteomes" id="UP000266673">
    <property type="component" value="Unassembled WGS sequence"/>
</dbReference>
<evidence type="ECO:0000313" key="2">
    <source>
        <dbReference type="EMBL" id="RIB07413.1"/>
    </source>
</evidence>